<dbReference type="AlphaFoldDB" id="A0A239LMD8"/>
<dbReference type="RefSeq" id="WP_170935651.1">
    <property type="nucleotide sequence ID" value="NZ_FZPA01000026.1"/>
</dbReference>
<proteinExistence type="predicted"/>
<gene>
    <name evidence="2" type="ORF">SAMN06295955_1262</name>
</gene>
<accession>A0A239LMD8</accession>
<dbReference type="Proteomes" id="UP000198339">
    <property type="component" value="Unassembled WGS sequence"/>
</dbReference>
<name>A0A239LMD8_9SPHN</name>
<protein>
    <submittedName>
        <fullName evidence="2">Uncharacterized protein</fullName>
    </submittedName>
</protein>
<reference evidence="2 3" key="1">
    <citation type="submission" date="2017-06" db="EMBL/GenBank/DDBJ databases">
        <authorList>
            <person name="Kim H.J."/>
            <person name="Triplett B.A."/>
        </authorList>
    </citation>
    <scope>NUCLEOTIDE SEQUENCE [LARGE SCALE GENOMIC DNA]</scope>
    <source>
        <strain evidence="2 3">DS15</strain>
    </source>
</reference>
<evidence type="ECO:0000256" key="1">
    <source>
        <dbReference type="SAM" id="MobiDB-lite"/>
    </source>
</evidence>
<evidence type="ECO:0000313" key="2">
    <source>
        <dbReference type="EMBL" id="SNT30754.1"/>
    </source>
</evidence>
<evidence type="ECO:0000313" key="3">
    <source>
        <dbReference type="Proteomes" id="UP000198339"/>
    </source>
</evidence>
<keyword evidence="3" id="KW-1185">Reference proteome</keyword>
<organism evidence="2 3">
    <name type="scientific">Sphingopyxis indica</name>
    <dbReference type="NCBI Taxonomy" id="436663"/>
    <lineage>
        <taxon>Bacteria</taxon>
        <taxon>Pseudomonadati</taxon>
        <taxon>Pseudomonadota</taxon>
        <taxon>Alphaproteobacteria</taxon>
        <taxon>Sphingomonadales</taxon>
        <taxon>Sphingomonadaceae</taxon>
        <taxon>Sphingopyxis</taxon>
    </lineage>
</organism>
<sequence length="51" mass="5960">MRFSPRIPPRRPSFGRRQDPSAEETAAPRPDPDDRRLIDRLISFAAKRERA</sequence>
<dbReference type="EMBL" id="FZPA01000026">
    <property type="protein sequence ID" value="SNT30754.1"/>
    <property type="molecule type" value="Genomic_DNA"/>
</dbReference>
<feature type="region of interest" description="Disordered" evidence="1">
    <location>
        <begin position="1"/>
        <end position="37"/>
    </location>
</feature>
<feature type="compositionally biased region" description="Pro residues" evidence="1">
    <location>
        <begin position="1"/>
        <end position="11"/>
    </location>
</feature>